<dbReference type="AlphaFoldDB" id="A0A183C9Y2"/>
<proteinExistence type="predicted"/>
<dbReference type="WBParaSite" id="GPLIN_000968100">
    <property type="protein sequence ID" value="GPLIN_000968100"/>
    <property type="gene ID" value="GPLIN_000968100"/>
</dbReference>
<protein>
    <submittedName>
        <fullName evidence="2">DUF19 domain-containing protein</fullName>
    </submittedName>
</protein>
<evidence type="ECO:0000313" key="1">
    <source>
        <dbReference type="Proteomes" id="UP000050741"/>
    </source>
</evidence>
<name>A0A183C9Y2_GLOPA</name>
<sequence>MPQQLPLAFTHQQPMLNRTHNQTQPTAHIVDKETQLSTNSSAAVKCPKVEWHKIMEKAIKSDDPNTSIKQIQTELSRTEHGIFVVMCSLSNQREQFTKNLKLKGDDFCQLIKDNCSCATNGKCFVEIIDETAKCFDGAYGPVYDELKNMGTQTK</sequence>
<reference evidence="2" key="3">
    <citation type="submission" date="2016-06" db="UniProtKB">
        <authorList>
            <consortium name="WormBaseParasite"/>
        </authorList>
    </citation>
    <scope>IDENTIFICATION</scope>
</reference>
<evidence type="ECO:0000313" key="2">
    <source>
        <dbReference type="WBParaSite" id="GPLIN_000968100"/>
    </source>
</evidence>
<reference evidence="1" key="2">
    <citation type="submission" date="2014-05" db="EMBL/GenBank/DDBJ databases">
        <title>The genome and life-stage specific transcriptomes of Globodera pallida elucidate key aspects of plant parasitism by a cyst nematode.</title>
        <authorList>
            <person name="Cotton J.A."/>
            <person name="Lilley C.J."/>
            <person name="Jones L.M."/>
            <person name="Kikuchi T."/>
            <person name="Reid A.J."/>
            <person name="Thorpe P."/>
            <person name="Tsai I.J."/>
            <person name="Beasley H."/>
            <person name="Blok V."/>
            <person name="Cock P.J.A."/>
            <person name="Van den Akker S.E."/>
            <person name="Holroyd N."/>
            <person name="Hunt M."/>
            <person name="Mantelin S."/>
            <person name="Naghra H."/>
            <person name="Pain A."/>
            <person name="Palomares-Rius J.E."/>
            <person name="Zarowiecki M."/>
            <person name="Berriman M."/>
            <person name="Jones J.T."/>
            <person name="Urwin P.E."/>
        </authorList>
    </citation>
    <scope>NUCLEOTIDE SEQUENCE [LARGE SCALE GENOMIC DNA]</scope>
    <source>
        <strain evidence="1">Lindley</strain>
    </source>
</reference>
<reference evidence="1" key="1">
    <citation type="submission" date="2013-12" db="EMBL/GenBank/DDBJ databases">
        <authorList>
            <person name="Aslett M."/>
        </authorList>
    </citation>
    <scope>NUCLEOTIDE SEQUENCE [LARGE SCALE GENOMIC DNA]</scope>
    <source>
        <strain evidence="1">Lindley</strain>
    </source>
</reference>
<accession>A0A183C9Y2</accession>
<organism evidence="1 2">
    <name type="scientific">Globodera pallida</name>
    <name type="common">Potato cyst nematode worm</name>
    <name type="synonym">Heterodera pallida</name>
    <dbReference type="NCBI Taxonomy" id="36090"/>
    <lineage>
        <taxon>Eukaryota</taxon>
        <taxon>Metazoa</taxon>
        <taxon>Ecdysozoa</taxon>
        <taxon>Nematoda</taxon>
        <taxon>Chromadorea</taxon>
        <taxon>Rhabditida</taxon>
        <taxon>Tylenchina</taxon>
        <taxon>Tylenchomorpha</taxon>
        <taxon>Tylenchoidea</taxon>
        <taxon>Heteroderidae</taxon>
        <taxon>Heteroderinae</taxon>
        <taxon>Globodera</taxon>
    </lineage>
</organism>
<keyword evidence="1" id="KW-1185">Reference proteome</keyword>
<dbReference type="Proteomes" id="UP000050741">
    <property type="component" value="Unassembled WGS sequence"/>
</dbReference>